<dbReference type="Gene3D" id="3.40.50.1100">
    <property type="match status" value="2"/>
</dbReference>
<reference evidence="15" key="1">
    <citation type="submission" date="2019-03" db="EMBL/GenBank/DDBJ databases">
        <authorList>
            <person name="Danneels B."/>
        </authorList>
    </citation>
    <scope>NUCLEOTIDE SEQUENCE</scope>
</reference>
<dbReference type="FunFam" id="3.40.1020.10:FF:000001">
    <property type="entry name" value="L-threonine dehydratase"/>
    <property type="match status" value="1"/>
</dbReference>
<keyword evidence="12" id="KW-0100">Branched-chain amino acid biosynthesis</keyword>
<evidence type="ECO:0000256" key="8">
    <source>
        <dbReference type="ARBA" id="ARBA00022624"/>
    </source>
</evidence>
<dbReference type="GO" id="GO:0004794">
    <property type="term" value="F:threonine deaminase activity"/>
    <property type="evidence" value="ECO:0007669"/>
    <property type="project" value="UniProtKB-EC"/>
</dbReference>
<gene>
    <name evidence="15" type="ORF">ANT2_0539</name>
</gene>
<dbReference type="InterPro" id="IPR000634">
    <property type="entry name" value="Ser/Thr_deHydtase_PyrdxlP-BS"/>
</dbReference>
<dbReference type="GO" id="GO:0009097">
    <property type="term" value="P:isoleucine biosynthetic process"/>
    <property type="evidence" value="ECO:0007669"/>
    <property type="project" value="UniProtKB-UniPathway"/>
</dbReference>
<evidence type="ECO:0000256" key="4">
    <source>
        <dbReference type="ARBA" id="ARBA00010869"/>
    </source>
</evidence>
<dbReference type="EC" id="4.3.1.19" evidence="6"/>
<dbReference type="GO" id="GO:0030170">
    <property type="term" value="F:pyridoxal phosphate binding"/>
    <property type="evidence" value="ECO:0007669"/>
    <property type="project" value="InterPro"/>
</dbReference>
<dbReference type="CDD" id="cd04906">
    <property type="entry name" value="ACT_ThrD-I_1"/>
    <property type="match status" value="1"/>
</dbReference>
<feature type="domain" description="ACT-like" evidence="14">
    <location>
        <begin position="362"/>
        <end position="433"/>
    </location>
</feature>
<dbReference type="NCBIfam" id="NF009130">
    <property type="entry name" value="PRK12483.1"/>
    <property type="match status" value="1"/>
</dbReference>
<dbReference type="InterPro" id="IPR036052">
    <property type="entry name" value="TrpB-like_PALP_sf"/>
</dbReference>
<comment type="catalytic activity">
    <reaction evidence="1">
        <text>L-threonine = 2-oxobutanoate + NH4(+)</text>
        <dbReference type="Rhea" id="RHEA:22108"/>
        <dbReference type="ChEBI" id="CHEBI:16763"/>
        <dbReference type="ChEBI" id="CHEBI:28938"/>
        <dbReference type="ChEBI" id="CHEBI:57926"/>
        <dbReference type="EC" id="4.3.1.19"/>
    </reaction>
</comment>
<keyword evidence="10" id="KW-0663">Pyridoxal phosphate</keyword>
<dbReference type="GO" id="GO:0006567">
    <property type="term" value="P:L-threonine catabolic process"/>
    <property type="evidence" value="ECO:0007669"/>
    <property type="project" value="TreeGrafter"/>
</dbReference>
<evidence type="ECO:0000313" key="15">
    <source>
        <dbReference type="EMBL" id="VFR44570.1"/>
    </source>
</evidence>
<comment type="similarity">
    <text evidence="4">Belongs to the serine/threonine dehydratase family.</text>
</comment>
<dbReference type="SUPFAM" id="SSF55021">
    <property type="entry name" value="ACT-like"/>
    <property type="match status" value="1"/>
</dbReference>
<evidence type="ECO:0000256" key="10">
    <source>
        <dbReference type="ARBA" id="ARBA00022898"/>
    </source>
</evidence>
<dbReference type="InterPro" id="IPR038110">
    <property type="entry name" value="TD_ACT-like_sf"/>
</dbReference>
<dbReference type="NCBIfam" id="TIGR01124">
    <property type="entry name" value="ilvA_2Cterm"/>
    <property type="match status" value="1"/>
</dbReference>
<feature type="domain" description="ACT-like" evidence="14">
    <location>
        <begin position="456"/>
        <end position="527"/>
    </location>
</feature>
<dbReference type="InterPro" id="IPR045865">
    <property type="entry name" value="ACT-like_dom_sf"/>
</dbReference>
<dbReference type="InterPro" id="IPR001721">
    <property type="entry name" value="TD_ACT-like"/>
</dbReference>
<dbReference type="InterPro" id="IPR005787">
    <property type="entry name" value="Thr_deHydtase_biosynth"/>
</dbReference>
<name>A0A484R644_9ZZZZ</name>
<organism evidence="15">
    <name type="scientific">plant metagenome</name>
    <dbReference type="NCBI Taxonomy" id="1297885"/>
    <lineage>
        <taxon>unclassified sequences</taxon>
        <taxon>metagenomes</taxon>
        <taxon>organismal metagenomes</taxon>
    </lineage>
</organism>
<dbReference type="EMBL" id="CAADIG010000018">
    <property type="protein sequence ID" value="VFR44570.1"/>
    <property type="molecule type" value="Genomic_DNA"/>
</dbReference>
<comment type="subunit">
    <text evidence="5">Homotetramer.</text>
</comment>
<dbReference type="Pfam" id="PF00291">
    <property type="entry name" value="PALP"/>
    <property type="match status" value="1"/>
</dbReference>
<evidence type="ECO:0000256" key="7">
    <source>
        <dbReference type="ARBA" id="ARBA00022605"/>
    </source>
</evidence>
<dbReference type="NCBIfam" id="NF006674">
    <property type="entry name" value="PRK09224.1"/>
    <property type="match status" value="1"/>
</dbReference>
<evidence type="ECO:0000256" key="1">
    <source>
        <dbReference type="ARBA" id="ARBA00001274"/>
    </source>
</evidence>
<dbReference type="GO" id="GO:0006565">
    <property type="term" value="P:L-serine catabolic process"/>
    <property type="evidence" value="ECO:0007669"/>
    <property type="project" value="TreeGrafter"/>
</dbReference>
<evidence type="ECO:0000256" key="5">
    <source>
        <dbReference type="ARBA" id="ARBA00011881"/>
    </source>
</evidence>
<evidence type="ECO:0000256" key="9">
    <source>
        <dbReference type="ARBA" id="ARBA00022737"/>
    </source>
</evidence>
<evidence type="ECO:0000256" key="13">
    <source>
        <dbReference type="ARBA" id="ARBA00031427"/>
    </source>
</evidence>
<dbReference type="PANTHER" id="PTHR48078:SF11">
    <property type="entry name" value="THREONINE DEHYDRATASE, MITOCHONDRIAL"/>
    <property type="match status" value="1"/>
</dbReference>
<accession>A0A484R644</accession>
<sequence>MSTPAAPGGKAGRKTACTSPGRAPPFFIPFLLSMFTDYLKRILTSKVYDVAVETPLEHAPLLSERISNAVMLKREDTQPVFSFKLRGAYNKMAHLPPAALARGVIAASAGNHAQGVAMSASRLGCRAVIVMPVTTPRVKIDAVRGWGGEVVLAGDSFSDAYAHALELEKKEKLTFVHPFDDPDVIAGQGTVGMEILRQHADPIDAIFVAIGGGGLISGVGAYVKALRPDVKIIGVQTVDSDAMVRSVRAGRRVTLSDVGLFSDGTAVKQVGAETFRLVRQVVDDFVVVDTDAICAAIKDVFQETRSVLEPAGALALAGAKQYAAQNKWKNKSLVAITCGANMNFDRLRFVAERAEVGEAREAIFAVTMPEARGSFRRFCKLVGERNVTEFNYRISDADKAHVFVGVQVASPAEPARMAANFRKHGFDTLDLTHDEMAKTHLRHMVGGRSGLASDELLYRFEFPERPGALMRFLEAMPQEWNISLFHYRNQGADYGRILVGIQVPPSDKKRYKGFLEELGYPYWNETENPAYRLFL</sequence>
<dbReference type="InterPro" id="IPR001926">
    <property type="entry name" value="TrpB-like_PALP"/>
</dbReference>
<dbReference type="AlphaFoldDB" id="A0A484R644"/>
<proteinExistence type="inferred from homology"/>
<dbReference type="CDD" id="cd01562">
    <property type="entry name" value="Thr-dehyd"/>
    <property type="match status" value="1"/>
</dbReference>
<comment type="cofactor">
    <cofactor evidence="2">
        <name>pyridoxal 5'-phosphate</name>
        <dbReference type="ChEBI" id="CHEBI:597326"/>
    </cofactor>
</comment>
<dbReference type="GO" id="GO:0003941">
    <property type="term" value="F:L-serine ammonia-lyase activity"/>
    <property type="evidence" value="ECO:0007669"/>
    <property type="project" value="TreeGrafter"/>
</dbReference>
<keyword evidence="7" id="KW-0028">Amino-acid biosynthesis</keyword>
<protein>
    <recommendedName>
        <fullName evidence="6">threonine ammonia-lyase</fullName>
        <ecNumber evidence="6">4.3.1.19</ecNumber>
    </recommendedName>
    <alternativeName>
        <fullName evidence="13">Threonine deaminase</fullName>
    </alternativeName>
</protein>
<dbReference type="SUPFAM" id="SSF53686">
    <property type="entry name" value="Tryptophan synthase beta subunit-like PLP-dependent enzymes"/>
    <property type="match status" value="1"/>
</dbReference>
<dbReference type="FunFam" id="3.40.50.1100:FF:000008">
    <property type="entry name" value="L-threonine dehydratase"/>
    <property type="match status" value="1"/>
</dbReference>
<keyword evidence="8" id="KW-0412">Isoleucine biosynthesis</keyword>
<comment type="pathway">
    <text evidence="3">Amino-acid biosynthesis; L-isoleucine biosynthesis; 2-oxobutanoate from L-threonine: step 1/1.</text>
</comment>
<dbReference type="PROSITE" id="PS51672">
    <property type="entry name" value="ACT_LIKE"/>
    <property type="match status" value="2"/>
</dbReference>
<keyword evidence="11 15" id="KW-0456">Lyase</keyword>
<evidence type="ECO:0000256" key="2">
    <source>
        <dbReference type="ARBA" id="ARBA00001933"/>
    </source>
</evidence>
<evidence type="ECO:0000259" key="14">
    <source>
        <dbReference type="PROSITE" id="PS51672"/>
    </source>
</evidence>
<dbReference type="UniPathway" id="UPA00047">
    <property type="reaction ID" value="UER00054"/>
</dbReference>
<dbReference type="InterPro" id="IPR050147">
    <property type="entry name" value="Ser/Thr_Dehydratase"/>
</dbReference>
<dbReference type="CDD" id="cd04907">
    <property type="entry name" value="ACT_ThrD-I_2"/>
    <property type="match status" value="1"/>
</dbReference>
<dbReference type="PANTHER" id="PTHR48078">
    <property type="entry name" value="THREONINE DEHYDRATASE, MITOCHONDRIAL-RELATED"/>
    <property type="match status" value="1"/>
</dbReference>
<evidence type="ECO:0000256" key="12">
    <source>
        <dbReference type="ARBA" id="ARBA00023304"/>
    </source>
</evidence>
<dbReference type="Gene3D" id="3.40.1020.10">
    <property type="entry name" value="Biosynthetic Threonine Deaminase, Domain 3"/>
    <property type="match status" value="1"/>
</dbReference>
<evidence type="ECO:0000256" key="6">
    <source>
        <dbReference type="ARBA" id="ARBA00012096"/>
    </source>
</evidence>
<evidence type="ECO:0000256" key="3">
    <source>
        <dbReference type="ARBA" id="ARBA00004810"/>
    </source>
</evidence>
<keyword evidence="9" id="KW-0677">Repeat</keyword>
<evidence type="ECO:0000256" key="11">
    <source>
        <dbReference type="ARBA" id="ARBA00023239"/>
    </source>
</evidence>
<dbReference type="Pfam" id="PF00585">
    <property type="entry name" value="Thr_dehydrat_C"/>
    <property type="match status" value="2"/>
</dbReference>
<dbReference type="PROSITE" id="PS00165">
    <property type="entry name" value="DEHYDRATASE_SER_THR"/>
    <property type="match status" value="1"/>
</dbReference>